<gene>
    <name evidence="4" type="ORF">M407DRAFT_81083</name>
</gene>
<feature type="region of interest" description="Disordered" evidence="2">
    <location>
        <begin position="609"/>
        <end position="629"/>
    </location>
</feature>
<dbReference type="EMBL" id="KN823157">
    <property type="protein sequence ID" value="KIO20891.1"/>
    <property type="molecule type" value="Genomic_DNA"/>
</dbReference>
<evidence type="ECO:0000313" key="5">
    <source>
        <dbReference type="Proteomes" id="UP000054248"/>
    </source>
</evidence>
<keyword evidence="3" id="KW-0812">Transmembrane</keyword>
<accession>A0A0C3Q8X3</accession>
<keyword evidence="5" id="KW-1185">Reference proteome</keyword>
<feature type="transmembrane region" description="Helical" evidence="3">
    <location>
        <begin position="380"/>
        <end position="397"/>
    </location>
</feature>
<name>A0A0C3Q8X3_9AGAM</name>
<feature type="transmembrane region" description="Helical" evidence="3">
    <location>
        <begin position="271"/>
        <end position="292"/>
    </location>
</feature>
<dbReference type="STRING" id="1051891.A0A0C3Q8X3"/>
<proteinExistence type="predicted"/>
<reference evidence="4 5" key="1">
    <citation type="submission" date="2014-04" db="EMBL/GenBank/DDBJ databases">
        <authorList>
            <consortium name="DOE Joint Genome Institute"/>
            <person name="Kuo A."/>
            <person name="Girlanda M."/>
            <person name="Perotto S."/>
            <person name="Kohler A."/>
            <person name="Nagy L.G."/>
            <person name="Floudas D."/>
            <person name="Copeland A."/>
            <person name="Barry K.W."/>
            <person name="Cichocki N."/>
            <person name="Veneault-Fourrey C."/>
            <person name="LaButti K."/>
            <person name="Lindquist E.A."/>
            <person name="Lipzen A."/>
            <person name="Lundell T."/>
            <person name="Morin E."/>
            <person name="Murat C."/>
            <person name="Sun H."/>
            <person name="Tunlid A."/>
            <person name="Henrissat B."/>
            <person name="Grigoriev I.V."/>
            <person name="Hibbett D.S."/>
            <person name="Martin F."/>
            <person name="Nordberg H.P."/>
            <person name="Cantor M.N."/>
            <person name="Hua S.X."/>
        </authorList>
    </citation>
    <scope>NUCLEOTIDE SEQUENCE [LARGE SCALE GENOMIC DNA]</scope>
    <source>
        <strain evidence="4 5">MUT 4182</strain>
    </source>
</reference>
<evidence type="ECO:0000313" key="4">
    <source>
        <dbReference type="EMBL" id="KIO20891.1"/>
    </source>
</evidence>
<dbReference type="InterPro" id="IPR010640">
    <property type="entry name" value="Low_temperature_requirement_A"/>
</dbReference>
<reference evidence="5" key="2">
    <citation type="submission" date="2015-01" db="EMBL/GenBank/DDBJ databases">
        <title>Evolutionary Origins and Diversification of the Mycorrhizal Mutualists.</title>
        <authorList>
            <consortium name="DOE Joint Genome Institute"/>
            <consortium name="Mycorrhizal Genomics Consortium"/>
            <person name="Kohler A."/>
            <person name="Kuo A."/>
            <person name="Nagy L.G."/>
            <person name="Floudas D."/>
            <person name="Copeland A."/>
            <person name="Barry K.W."/>
            <person name="Cichocki N."/>
            <person name="Veneault-Fourrey C."/>
            <person name="LaButti K."/>
            <person name="Lindquist E.A."/>
            <person name="Lipzen A."/>
            <person name="Lundell T."/>
            <person name="Morin E."/>
            <person name="Murat C."/>
            <person name="Riley R."/>
            <person name="Ohm R."/>
            <person name="Sun H."/>
            <person name="Tunlid A."/>
            <person name="Henrissat B."/>
            <person name="Grigoriev I.V."/>
            <person name="Hibbett D.S."/>
            <person name="Martin F."/>
        </authorList>
    </citation>
    <scope>NUCLEOTIDE SEQUENCE [LARGE SCALE GENOMIC DNA]</scope>
    <source>
        <strain evidence="5">MUT 4182</strain>
    </source>
</reference>
<evidence type="ECO:0000256" key="1">
    <source>
        <dbReference type="SAM" id="Coils"/>
    </source>
</evidence>
<feature type="transmembrane region" description="Helical" evidence="3">
    <location>
        <begin position="403"/>
        <end position="427"/>
    </location>
</feature>
<evidence type="ECO:0000256" key="2">
    <source>
        <dbReference type="SAM" id="MobiDB-lite"/>
    </source>
</evidence>
<feature type="transmembrane region" description="Helical" evidence="3">
    <location>
        <begin position="448"/>
        <end position="472"/>
    </location>
</feature>
<dbReference type="HOGENOM" id="CLU_022899_1_0_1"/>
<feature type="coiled-coil region" evidence="1">
    <location>
        <begin position="43"/>
        <end position="91"/>
    </location>
</feature>
<feature type="transmembrane region" description="Helical" evidence="3">
    <location>
        <begin position="538"/>
        <end position="554"/>
    </location>
</feature>
<dbReference type="AlphaFoldDB" id="A0A0C3Q8X3"/>
<organism evidence="4 5">
    <name type="scientific">Tulasnella calospora MUT 4182</name>
    <dbReference type="NCBI Taxonomy" id="1051891"/>
    <lineage>
        <taxon>Eukaryota</taxon>
        <taxon>Fungi</taxon>
        <taxon>Dikarya</taxon>
        <taxon>Basidiomycota</taxon>
        <taxon>Agaricomycotina</taxon>
        <taxon>Agaricomycetes</taxon>
        <taxon>Cantharellales</taxon>
        <taxon>Tulasnellaceae</taxon>
        <taxon>Tulasnella</taxon>
    </lineage>
</organism>
<feature type="transmembrane region" description="Helical" evidence="3">
    <location>
        <begin position="299"/>
        <end position="321"/>
    </location>
</feature>
<keyword evidence="3" id="KW-0472">Membrane</keyword>
<dbReference type="OrthoDB" id="191995at2759"/>
<sequence>MKTLQLDDGVVHIVRSPEEAEELKRTKGGEHFTWHFHGSPEHVESLKKAHEAHTTRAQALREKNPDIHSEMDQIRRDMDDVARELDKITASPVDLEANFNRFGYDVRIRTHDGDATSEDGKGGGEEIAEGAISQGITIKKNGKPSKQRRSTTMKIWKTPVLRQYFHNGVLYRSRSAEEVASCELFVDLLYVGIIAFNGDKATEDPTGSGFLRFCVTFIPSWKIWSDVAVLVSQFESDDIFQRCSILFILACLVGYTCNIMEAFHGTYAQLISFYLAARLYLAAVQTLMAVVIPKVRNIMLLNVVTILIPAALWIGSIFVEGEGRKQGLIWVAIAWDLFSNLIFVFLIRYSTIISQEFHQKMLKLFSYFPAVNIEHKTERTGAFVSLVFGYSVVSLLYQNSASFGMNAFFGKAILSLIQAYCFNWIYFDVDGSFHHVHAIRRHALSSSIWINAHLPFIMGFTISGAALSRLVVAHDSPNTDPHKLTETYEERSEAELMYGWRWFYCGGLAVAFIFMALISSTHIHTPLPTQRIAKRYRLAFRIAIAIAWICLPIATELNSLELIGTTTSMTVLALAFDIYGMSCKEESFWGGEECKYECATLSRTSTMVGSDRGDEKQGDIINHLPKSQF</sequence>
<evidence type="ECO:0000256" key="3">
    <source>
        <dbReference type="SAM" id="Phobius"/>
    </source>
</evidence>
<dbReference type="Pfam" id="PF06772">
    <property type="entry name" value="LtrA"/>
    <property type="match status" value="1"/>
</dbReference>
<feature type="transmembrane region" description="Helical" evidence="3">
    <location>
        <begin position="245"/>
        <end position="265"/>
    </location>
</feature>
<protein>
    <submittedName>
        <fullName evidence="4">Uncharacterized protein</fullName>
    </submittedName>
</protein>
<dbReference type="PANTHER" id="PTHR36840">
    <property type="entry name" value="BLL5714 PROTEIN"/>
    <property type="match status" value="1"/>
</dbReference>
<dbReference type="Proteomes" id="UP000054248">
    <property type="component" value="Unassembled WGS sequence"/>
</dbReference>
<keyword evidence="1" id="KW-0175">Coiled coil</keyword>
<feature type="transmembrane region" description="Helical" evidence="3">
    <location>
        <begin position="327"/>
        <end position="347"/>
    </location>
</feature>
<keyword evidence="3" id="KW-1133">Transmembrane helix</keyword>
<dbReference type="PANTHER" id="PTHR36840:SF1">
    <property type="entry name" value="BLL5714 PROTEIN"/>
    <property type="match status" value="1"/>
</dbReference>
<feature type="transmembrane region" description="Helical" evidence="3">
    <location>
        <begin position="500"/>
        <end position="518"/>
    </location>
</feature>